<dbReference type="Proteomes" id="UP000030302">
    <property type="component" value="Chromosome"/>
</dbReference>
<organism evidence="1 2">
    <name type="scientific">Collimonas arenae</name>
    <dbReference type="NCBI Taxonomy" id="279058"/>
    <lineage>
        <taxon>Bacteria</taxon>
        <taxon>Pseudomonadati</taxon>
        <taxon>Pseudomonadota</taxon>
        <taxon>Betaproteobacteria</taxon>
        <taxon>Burkholderiales</taxon>
        <taxon>Oxalobacteraceae</taxon>
        <taxon>Collimonas</taxon>
    </lineage>
</organism>
<reference evidence="2" key="1">
    <citation type="journal article" date="2014" name="Soil Biol. Biochem.">
        <title>Structure and function of bacterial communities in ageing soils: Insights from the Mendocino ecological staircase.</title>
        <authorList>
            <person name="Uroz S."/>
            <person name="Tech J.J."/>
            <person name="Sawaya N.A."/>
            <person name="Frey-Klett P."/>
            <person name="Leveau J.H.J."/>
        </authorList>
    </citation>
    <scope>NUCLEOTIDE SEQUENCE [LARGE SCALE GENOMIC DNA]</scope>
    <source>
        <strain evidence="2">Cal35</strain>
    </source>
</reference>
<dbReference type="KEGG" id="care:LT85_0731"/>
<dbReference type="RefSeq" id="WP_038485389.1">
    <property type="nucleotide sequence ID" value="NZ_CP009962.1"/>
</dbReference>
<dbReference type="Pfam" id="PF16162">
    <property type="entry name" value="KwaB"/>
    <property type="match status" value="1"/>
</dbReference>
<dbReference type="AlphaFoldDB" id="A0A0A1F5U9"/>
<sequence>MSNEFNSLRTFDFAQATAHLWVFKKSTTSKKYLAHYVPTDDALTNTLKELIQSEMKRITEFLPYSYLSQTNENSCLATSQQGTDFEFLKAQVDRPEPECHAKGIKDLKGADGYLVKFSNNGETVYAIKRSTASWKTSYPKKFINIIFSDGELSAAEDNGFSIERNFDFFCKDALIFIANKRSFESAMQCKFAYTQAFSDLQNSPSFSALFTNLQPLVTYVGNNSIQLRRMATVEQKNLYAQPNFLANLQSVNGTRNWGINFDPVTNKIIACDLTAKTILQVLLDHRLMSEVTDNIYDVPDATQI</sequence>
<accession>A0A0A1F5U9</accession>
<dbReference type="EMBL" id="CP009962">
    <property type="protein sequence ID" value="AIY39891.1"/>
    <property type="molecule type" value="Genomic_DNA"/>
</dbReference>
<dbReference type="HOGENOM" id="CLU_078194_0_0_4"/>
<keyword evidence="2" id="KW-1185">Reference proteome</keyword>
<evidence type="ECO:0008006" key="3">
    <source>
        <dbReference type="Google" id="ProtNLM"/>
    </source>
</evidence>
<dbReference type="InterPro" id="IPR032359">
    <property type="entry name" value="KwaB-like"/>
</dbReference>
<dbReference type="OrthoDB" id="8387556at2"/>
<protein>
    <recommendedName>
        <fullName evidence="3">DUF4868 domain-containing protein</fullName>
    </recommendedName>
</protein>
<evidence type="ECO:0000313" key="2">
    <source>
        <dbReference type="Proteomes" id="UP000030302"/>
    </source>
</evidence>
<evidence type="ECO:0000313" key="1">
    <source>
        <dbReference type="EMBL" id="AIY39891.1"/>
    </source>
</evidence>
<gene>
    <name evidence="1" type="ORF">LT85_0731</name>
</gene>
<proteinExistence type="predicted"/>
<name>A0A0A1F5U9_9BURK</name>